<feature type="non-terminal residue" evidence="1">
    <location>
        <position position="81"/>
    </location>
</feature>
<reference evidence="1 2" key="1">
    <citation type="submission" date="2019-08" db="EMBL/GenBank/DDBJ databases">
        <title>Whole genome sequence analysis of bacterial isolates in patients.</title>
        <authorList>
            <person name="Jeong K.C."/>
        </authorList>
    </citation>
    <scope>NUCLEOTIDE SEQUENCE [LARGE SCALE GENOMIC DNA]</scope>
    <source>
        <strain evidence="1 2">KCJ3K342</strain>
    </source>
</reference>
<dbReference type="EMBL" id="VTDZ01000276">
    <property type="protein sequence ID" value="TYS02029.1"/>
    <property type="molecule type" value="Genomic_DNA"/>
</dbReference>
<dbReference type="AlphaFoldDB" id="A0AAE8WYH2"/>
<protein>
    <submittedName>
        <fullName evidence="1">Tat proofreading chaperone DmsD</fullName>
    </submittedName>
</protein>
<proteinExistence type="predicted"/>
<evidence type="ECO:0000313" key="1">
    <source>
        <dbReference type="EMBL" id="TYS02029.1"/>
    </source>
</evidence>
<sequence>MNDVSHRESFAFSARVLGALFYFAPDSEQTAPLVSALTAGDWVQDWPLAEENLLPVASMFKTPSDEALKDAWQRLFIGPYA</sequence>
<accession>A0AAE8WYH2</accession>
<dbReference type="Proteomes" id="UP000322612">
    <property type="component" value="Unassembled WGS sequence"/>
</dbReference>
<dbReference type="InterPro" id="IPR036411">
    <property type="entry name" value="TorD-like_sf"/>
</dbReference>
<evidence type="ECO:0000313" key="2">
    <source>
        <dbReference type="Proteomes" id="UP000322612"/>
    </source>
</evidence>
<comment type="caution">
    <text evidence="1">The sequence shown here is derived from an EMBL/GenBank/DDBJ whole genome shotgun (WGS) entry which is preliminary data.</text>
</comment>
<dbReference type="Gene3D" id="1.10.3480.10">
    <property type="entry name" value="TorD-like"/>
    <property type="match status" value="1"/>
</dbReference>
<gene>
    <name evidence="1" type="ORF">FZC81_26985</name>
</gene>
<name>A0AAE8WYH2_9ENTR</name>
<organism evidence="1 2">
    <name type="scientific">Enterobacter hormaechei</name>
    <dbReference type="NCBI Taxonomy" id="158836"/>
    <lineage>
        <taxon>Bacteria</taxon>
        <taxon>Pseudomonadati</taxon>
        <taxon>Pseudomonadota</taxon>
        <taxon>Gammaproteobacteria</taxon>
        <taxon>Enterobacterales</taxon>
        <taxon>Enterobacteriaceae</taxon>
        <taxon>Enterobacter</taxon>
        <taxon>Enterobacter cloacae complex</taxon>
    </lineage>
</organism>
<dbReference type="SUPFAM" id="SSF89155">
    <property type="entry name" value="TorD-like"/>
    <property type="match status" value="1"/>
</dbReference>